<dbReference type="Proteomes" id="UP001430848">
    <property type="component" value="Unassembled WGS sequence"/>
</dbReference>
<reference evidence="1 2" key="1">
    <citation type="submission" date="2024-02" db="EMBL/GenBank/DDBJ databases">
        <title>De novo assembly and annotation of 12 fungi associated with fruit tree decline syndrome in Ontario, Canada.</title>
        <authorList>
            <person name="Sulman M."/>
            <person name="Ellouze W."/>
            <person name="Ilyukhin E."/>
        </authorList>
    </citation>
    <scope>NUCLEOTIDE SEQUENCE [LARGE SCALE GENOMIC DNA]</scope>
    <source>
        <strain evidence="1 2">M169</strain>
    </source>
</reference>
<proteinExistence type="predicted"/>
<name>A0ABR1P3D3_DIAER</name>
<protein>
    <recommendedName>
        <fullName evidence="3">F-box domain-containing protein</fullName>
    </recommendedName>
</protein>
<accession>A0ABR1P3D3</accession>
<sequence>MPHQIGQLPVDIQSRILHKLEKASKPKNGGTTHSIKEVHVAAPYVDRRKCVTEKFNNKEVLLHTLQQNGKHPSKDSNFSVRLKDLDNQDSSIGPGKPGVSTAADEMLNDTHTPKMGKINLEYDVELGTSGGAAAEPDVKAFEQSRDEETLLQLENDQTWRRLLADTWSALAANHTATHLSMKSLVPVWSSAFYSTEFHRFLARLEGLDIHVAGMRNGHRAINTVPAYNDSLQALLKVYFLHASSVRRLSLHASQQAPLGARGHYHIPLSLKATQLPALEHLSLKNCFAGFELAHFINSHAGTLRTLELRNCYAFRGTYDGPDSGSGMQWARFFALIDRPGMALRSLVISDDHIPLTIDDPRLEKYDPDTANEPSDVKNVRRAQRRDPRKRLFLYAYLRDYSGELWMNKDAIVGAFETGDDQLAYDELMARVDGNAASQDVEVEDCIVPKGCIPNDQPVGLFELAA</sequence>
<evidence type="ECO:0000313" key="1">
    <source>
        <dbReference type="EMBL" id="KAK7725348.1"/>
    </source>
</evidence>
<organism evidence="1 2">
    <name type="scientific">Diaporthe eres</name>
    <name type="common">Phomopsis oblonga</name>
    <dbReference type="NCBI Taxonomy" id="83184"/>
    <lineage>
        <taxon>Eukaryota</taxon>
        <taxon>Fungi</taxon>
        <taxon>Dikarya</taxon>
        <taxon>Ascomycota</taxon>
        <taxon>Pezizomycotina</taxon>
        <taxon>Sordariomycetes</taxon>
        <taxon>Sordariomycetidae</taxon>
        <taxon>Diaporthales</taxon>
        <taxon>Diaporthaceae</taxon>
        <taxon>Diaporthe</taxon>
        <taxon>Diaporthe eres species complex</taxon>
    </lineage>
</organism>
<dbReference type="EMBL" id="JAKNSF020000050">
    <property type="protein sequence ID" value="KAK7725348.1"/>
    <property type="molecule type" value="Genomic_DNA"/>
</dbReference>
<evidence type="ECO:0008006" key="3">
    <source>
        <dbReference type="Google" id="ProtNLM"/>
    </source>
</evidence>
<evidence type="ECO:0000313" key="2">
    <source>
        <dbReference type="Proteomes" id="UP001430848"/>
    </source>
</evidence>
<gene>
    <name evidence="1" type="ORF">SLS63_008212</name>
</gene>
<keyword evidence="2" id="KW-1185">Reference proteome</keyword>
<comment type="caution">
    <text evidence="1">The sequence shown here is derived from an EMBL/GenBank/DDBJ whole genome shotgun (WGS) entry which is preliminary data.</text>
</comment>